<keyword evidence="6 8" id="KW-1133">Transmembrane helix</keyword>
<feature type="domain" description="Major facilitator superfamily (MFS) profile" evidence="9">
    <location>
        <begin position="9"/>
        <end position="396"/>
    </location>
</feature>
<comment type="subcellular location">
    <subcellularLocation>
        <location evidence="8">Cell inner membrane</location>
        <topology evidence="8">Multi-pass membrane protein</topology>
    </subcellularLocation>
    <subcellularLocation>
        <location evidence="1">Cell membrane</location>
        <topology evidence="1">Multi-pass membrane protein</topology>
    </subcellularLocation>
</comment>
<dbReference type="NCBIfam" id="NF008314">
    <property type="entry name" value="PRK11102.1"/>
    <property type="match status" value="1"/>
</dbReference>
<dbReference type="Pfam" id="PF07690">
    <property type="entry name" value="MFS_1"/>
    <property type="match status" value="1"/>
</dbReference>
<evidence type="ECO:0000256" key="6">
    <source>
        <dbReference type="ARBA" id="ARBA00022989"/>
    </source>
</evidence>
<dbReference type="InterPro" id="IPR020846">
    <property type="entry name" value="MFS_dom"/>
</dbReference>
<dbReference type="InterPro" id="IPR004812">
    <property type="entry name" value="Efflux_drug-R_Bcr/CmlA"/>
</dbReference>
<dbReference type="CDD" id="cd17320">
    <property type="entry name" value="MFS_MdfA_MDR_like"/>
    <property type="match status" value="1"/>
</dbReference>
<evidence type="ECO:0000256" key="8">
    <source>
        <dbReference type="RuleBase" id="RU365088"/>
    </source>
</evidence>
<keyword evidence="4" id="KW-1003">Cell membrane</keyword>
<evidence type="ECO:0000256" key="4">
    <source>
        <dbReference type="ARBA" id="ARBA00022475"/>
    </source>
</evidence>
<evidence type="ECO:0000259" key="9">
    <source>
        <dbReference type="PROSITE" id="PS50850"/>
    </source>
</evidence>
<dbReference type="SUPFAM" id="SSF103473">
    <property type="entry name" value="MFS general substrate transporter"/>
    <property type="match status" value="1"/>
</dbReference>
<evidence type="ECO:0000256" key="3">
    <source>
        <dbReference type="ARBA" id="ARBA00022448"/>
    </source>
</evidence>
<protein>
    <recommendedName>
        <fullName evidence="8">Bcr/CflA family efflux transporter</fullName>
    </recommendedName>
</protein>
<dbReference type="InterPro" id="IPR011701">
    <property type="entry name" value="MFS"/>
</dbReference>
<reference evidence="11" key="1">
    <citation type="journal article" date="2019" name="Int. J. Syst. Evol. Microbiol.">
        <title>The Global Catalogue of Microorganisms (GCM) 10K type strain sequencing project: providing services to taxonomists for standard genome sequencing and annotation.</title>
        <authorList>
            <consortium name="The Broad Institute Genomics Platform"/>
            <consortium name="The Broad Institute Genome Sequencing Center for Infectious Disease"/>
            <person name="Wu L."/>
            <person name="Ma J."/>
        </authorList>
    </citation>
    <scope>NUCLEOTIDE SEQUENCE [LARGE SCALE GENOMIC DNA]</scope>
    <source>
        <strain evidence="11">NBRC 103166</strain>
    </source>
</reference>
<dbReference type="PANTHER" id="PTHR23502:SF132">
    <property type="entry name" value="POLYAMINE TRANSPORTER 2-RELATED"/>
    <property type="match status" value="1"/>
</dbReference>
<dbReference type="PANTHER" id="PTHR23502">
    <property type="entry name" value="MAJOR FACILITATOR SUPERFAMILY"/>
    <property type="match status" value="1"/>
</dbReference>
<dbReference type="InterPro" id="IPR036259">
    <property type="entry name" value="MFS_trans_sf"/>
</dbReference>
<evidence type="ECO:0000256" key="5">
    <source>
        <dbReference type="ARBA" id="ARBA00022692"/>
    </source>
</evidence>
<sequence length="400" mass="42669">MPSKPTQLSFLLIVILGAISALTPFAIDMYLPAMPSIAKEFSVSAGDIQITLTAYMAGFALGQLLHGPLADSFGRRPVLLTGTLLFTLASILSALAPSIELLTWTRVAQGFAGAAAAVVIQAIVRDMFEKEEFARTMSFIVLVMTLAPLIAPLLGGYMAVWFGWRSIFWLIALIALLVIAAIVIKIPETLAVEKRQPFRVRSVLYNYRSIVKSADAMLLILTGALSFSGMFAFLTAGSFVYVELHGVPIEHVGYLFGLNVVSMMVMTVVNGRLVRLKGSQWMLSLGLSIQLVAGVLLLTGQLFDLGLWGVVIPIMLYTSSISTVGSNSMAILLSDYPSIAGTASSLAGTLRFGLGGVAAAIIAFLPATSSWPMVAVICSCAVLSIVCLLLRNKKQRAISA</sequence>
<dbReference type="RefSeq" id="WP_284203680.1">
    <property type="nucleotide sequence ID" value="NZ_BSPQ01000004.1"/>
</dbReference>
<evidence type="ECO:0000256" key="2">
    <source>
        <dbReference type="ARBA" id="ARBA00006236"/>
    </source>
</evidence>
<feature type="transmembrane region" description="Helical" evidence="8">
    <location>
        <begin position="371"/>
        <end position="390"/>
    </location>
</feature>
<evidence type="ECO:0000256" key="7">
    <source>
        <dbReference type="ARBA" id="ARBA00023136"/>
    </source>
</evidence>
<feature type="transmembrane region" description="Helical" evidence="8">
    <location>
        <begin position="216"/>
        <end position="240"/>
    </location>
</feature>
<keyword evidence="8" id="KW-0997">Cell inner membrane</keyword>
<evidence type="ECO:0000256" key="1">
    <source>
        <dbReference type="ARBA" id="ARBA00004651"/>
    </source>
</evidence>
<organism evidence="10 11">
    <name type="scientific">Psychromonas marina</name>
    <dbReference type="NCBI Taxonomy" id="88364"/>
    <lineage>
        <taxon>Bacteria</taxon>
        <taxon>Pseudomonadati</taxon>
        <taxon>Pseudomonadota</taxon>
        <taxon>Gammaproteobacteria</taxon>
        <taxon>Alteromonadales</taxon>
        <taxon>Psychromonadaceae</taxon>
        <taxon>Psychromonas</taxon>
    </lineage>
</organism>
<gene>
    <name evidence="10" type="primary">bcr</name>
    <name evidence="10" type="ORF">GCM10007916_16280</name>
</gene>
<feature type="transmembrane region" description="Helical" evidence="8">
    <location>
        <begin position="48"/>
        <end position="65"/>
    </location>
</feature>
<comment type="caution">
    <text evidence="10">The sequence shown here is derived from an EMBL/GenBank/DDBJ whole genome shotgun (WGS) entry which is preliminary data.</text>
</comment>
<feature type="transmembrane region" description="Helical" evidence="8">
    <location>
        <begin position="305"/>
        <end position="333"/>
    </location>
</feature>
<feature type="transmembrane region" description="Helical" evidence="8">
    <location>
        <begin position="252"/>
        <end position="269"/>
    </location>
</feature>
<dbReference type="PROSITE" id="PS50850">
    <property type="entry name" value="MFS"/>
    <property type="match status" value="1"/>
</dbReference>
<evidence type="ECO:0000313" key="10">
    <source>
        <dbReference type="EMBL" id="GLS90561.1"/>
    </source>
</evidence>
<keyword evidence="5 8" id="KW-0812">Transmembrane</keyword>
<name>A0ABQ6DZG5_9GAMM</name>
<evidence type="ECO:0000313" key="11">
    <source>
        <dbReference type="Proteomes" id="UP001157353"/>
    </source>
</evidence>
<comment type="similarity">
    <text evidence="2 8">Belongs to the major facilitator superfamily. Bcr/CmlA family.</text>
</comment>
<keyword evidence="7 8" id="KW-0472">Membrane</keyword>
<feature type="transmembrane region" description="Helical" evidence="8">
    <location>
        <begin position="107"/>
        <end position="124"/>
    </location>
</feature>
<comment type="caution">
    <text evidence="8">Lacks conserved residue(s) required for the propagation of feature annotation.</text>
</comment>
<keyword evidence="3 8" id="KW-0813">Transport</keyword>
<proteinExistence type="inferred from homology"/>
<feature type="transmembrane region" description="Helical" evidence="8">
    <location>
        <begin position="281"/>
        <end position="299"/>
    </location>
</feature>
<feature type="transmembrane region" description="Helical" evidence="8">
    <location>
        <begin position="77"/>
        <end position="95"/>
    </location>
</feature>
<feature type="transmembrane region" description="Helical" evidence="8">
    <location>
        <begin position="136"/>
        <end position="160"/>
    </location>
</feature>
<dbReference type="Gene3D" id="1.20.1720.10">
    <property type="entry name" value="Multidrug resistance protein D"/>
    <property type="match status" value="1"/>
</dbReference>
<feature type="transmembrane region" description="Helical" evidence="8">
    <location>
        <begin position="166"/>
        <end position="186"/>
    </location>
</feature>
<dbReference type="Proteomes" id="UP001157353">
    <property type="component" value="Unassembled WGS sequence"/>
</dbReference>
<keyword evidence="11" id="KW-1185">Reference proteome</keyword>
<dbReference type="NCBIfam" id="TIGR00710">
    <property type="entry name" value="efflux_Bcr_CflA"/>
    <property type="match status" value="1"/>
</dbReference>
<accession>A0ABQ6DZG5</accession>
<feature type="transmembrane region" description="Helical" evidence="8">
    <location>
        <begin position="345"/>
        <end position="365"/>
    </location>
</feature>
<dbReference type="EMBL" id="BSPQ01000004">
    <property type="protein sequence ID" value="GLS90561.1"/>
    <property type="molecule type" value="Genomic_DNA"/>
</dbReference>